<accession>A0A1X7BRC6</accession>
<dbReference type="GO" id="GO:0003677">
    <property type="term" value="F:DNA binding"/>
    <property type="evidence" value="ECO:0007669"/>
    <property type="project" value="UniProtKB-UniRule"/>
</dbReference>
<dbReference type="SUPFAM" id="SSF48452">
    <property type="entry name" value="TPR-like"/>
    <property type="match status" value="1"/>
</dbReference>
<feature type="repeat" description="TPR" evidence="4">
    <location>
        <begin position="353"/>
        <end position="386"/>
    </location>
</feature>
<keyword evidence="8" id="KW-1185">Reference proteome</keyword>
<protein>
    <submittedName>
        <fullName evidence="7">Transcriptional regulator HilA</fullName>
    </submittedName>
</protein>
<dbReference type="GO" id="GO:0000160">
    <property type="term" value="P:phosphorelay signal transduction system"/>
    <property type="evidence" value="ECO:0007669"/>
    <property type="project" value="InterPro"/>
</dbReference>
<dbReference type="RefSeq" id="WP_085800136.1">
    <property type="nucleotide sequence ID" value="NZ_FWXB01000006.1"/>
</dbReference>
<reference evidence="7 8" key="1">
    <citation type="submission" date="2017-03" db="EMBL/GenBank/DDBJ databases">
        <authorList>
            <person name="Afonso C.L."/>
            <person name="Miller P.J."/>
            <person name="Scott M.A."/>
            <person name="Spackman E."/>
            <person name="Goraichik I."/>
            <person name="Dimitrov K.M."/>
            <person name="Suarez D.L."/>
            <person name="Swayne D.E."/>
        </authorList>
    </citation>
    <scope>NUCLEOTIDE SEQUENCE [LARGE SCALE GENOMIC DNA]</scope>
    <source>
        <strain evidence="7 8">CECT 7745</strain>
    </source>
</reference>
<dbReference type="Pfam" id="PF14559">
    <property type="entry name" value="TPR_19"/>
    <property type="match status" value="1"/>
</dbReference>
<name>A0A1X7BRC6_9RHOB</name>
<feature type="domain" description="OmpR/PhoB-type" evidence="6">
    <location>
        <begin position="13"/>
        <end position="110"/>
    </location>
</feature>
<dbReference type="Gene3D" id="1.10.10.10">
    <property type="entry name" value="Winged helix-like DNA-binding domain superfamily/Winged helix DNA-binding domain"/>
    <property type="match status" value="1"/>
</dbReference>
<proteinExistence type="predicted"/>
<sequence>MSGNYPEKEAKLPERFRLGEFKFLLETNELRDALGNIVHLRSQSADVLAQLVRCYGQVVSKTVLFESVWAGSVVTDDSLVQCITDIRRALNDSDHKIIQTSSKKGYKALAVPIPSEPDSIILPLPPLPSIAVLAFDDFSVGDDSDYLSDAIAEGVIAELSRFPELFIIARNSSFSFRETPTNVKTISRKLGVRYLLEGSQQKSGNRMRVTVQLIDAVEGHHLWSEVYDRDLSDLFVVQDDIVRKVVAAVAQKVINFEVKKAVESDSSKLTALLHGLKARLHFVKLSPEENEKARKASLAAINADPTQPYGYIGLAFAYINGYRWGWTDLSRADALIEAQKAAKTAVEVAPDYYDSHAAMAYVHLQENNLDGAIARAQRVLELNPNDTNGMSDLAEFLGYAGRFDEAEELLLRAMRLDPLHPDWFKWNLAWVQWLKGNCKDALQTMNAMSEIPPMAYRVLACIHICLGQQNEAREAVRRLLELDPEYSIKKVRDNYLGKFRNDADLERVLNNLREAGLPD</sequence>
<keyword evidence="1" id="KW-0677">Repeat</keyword>
<dbReference type="Pfam" id="PF00486">
    <property type="entry name" value="Trans_reg_C"/>
    <property type="match status" value="1"/>
</dbReference>
<dbReference type="GO" id="GO:0006355">
    <property type="term" value="P:regulation of DNA-templated transcription"/>
    <property type="evidence" value="ECO:0007669"/>
    <property type="project" value="InterPro"/>
</dbReference>
<dbReference type="InterPro" id="IPR016032">
    <property type="entry name" value="Sig_transdc_resp-reg_C-effctor"/>
</dbReference>
<dbReference type="AlphaFoldDB" id="A0A1X7BRC6"/>
<dbReference type="PROSITE" id="PS51755">
    <property type="entry name" value="OMPR_PHOB"/>
    <property type="match status" value="1"/>
</dbReference>
<dbReference type="InterPro" id="IPR011990">
    <property type="entry name" value="TPR-like_helical_dom_sf"/>
</dbReference>
<dbReference type="InterPro" id="IPR036388">
    <property type="entry name" value="WH-like_DNA-bd_sf"/>
</dbReference>
<feature type="DNA-binding region" description="OmpR/PhoB-type" evidence="5">
    <location>
        <begin position="13"/>
        <end position="110"/>
    </location>
</feature>
<evidence type="ECO:0000313" key="7">
    <source>
        <dbReference type="EMBL" id="SMC12177.1"/>
    </source>
</evidence>
<feature type="repeat" description="TPR" evidence="4">
    <location>
        <begin position="387"/>
        <end position="420"/>
    </location>
</feature>
<evidence type="ECO:0000259" key="6">
    <source>
        <dbReference type="PROSITE" id="PS51755"/>
    </source>
</evidence>
<dbReference type="Gene3D" id="3.40.50.10070">
    <property type="entry name" value="TolB, N-terminal domain"/>
    <property type="match status" value="1"/>
</dbReference>
<dbReference type="SUPFAM" id="SSF46894">
    <property type="entry name" value="C-terminal effector domain of the bipartite response regulators"/>
    <property type="match status" value="1"/>
</dbReference>
<dbReference type="InterPro" id="IPR001867">
    <property type="entry name" value="OmpR/PhoB-type_DNA-bd"/>
</dbReference>
<evidence type="ECO:0000256" key="5">
    <source>
        <dbReference type="PROSITE-ProRule" id="PRU01091"/>
    </source>
</evidence>
<dbReference type="InterPro" id="IPR019734">
    <property type="entry name" value="TPR_rpt"/>
</dbReference>
<evidence type="ECO:0000256" key="3">
    <source>
        <dbReference type="ARBA" id="ARBA00023125"/>
    </source>
</evidence>
<dbReference type="SMART" id="SM00028">
    <property type="entry name" value="TPR"/>
    <property type="match status" value="3"/>
</dbReference>
<dbReference type="PROSITE" id="PS50005">
    <property type="entry name" value="TPR"/>
    <property type="match status" value="3"/>
</dbReference>
<evidence type="ECO:0000256" key="1">
    <source>
        <dbReference type="ARBA" id="ARBA00022737"/>
    </source>
</evidence>
<keyword evidence="2 4" id="KW-0802">TPR repeat</keyword>
<dbReference type="InterPro" id="IPR051685">
    <property type="entry name" value="Ycf3/AcsC/BcsC/TPR_MFPF"/>
</dbReference>
<dbReference type="SMART" id="SM00862">
    <property type="entry name" value="Trans_reg_C"/>
    <property type="match status" value="1"/>
</dbReference>
<dbReference type="PANTHER" id="PTHR44943:SF8">
    <property type="entry name" value="TPR REPEAT-CONTAINING PROTEIN MJ0263"/>
    <property type="match status" value="1"/>
</dbReference>
<evidence type="ECO:0000256" key="4">
    <source>
        <dbReference type="PROSITE-ProRule" id="PRU00339"/>
    </source>
</evidence>
<dbReference type="Gene3D" id="1.25.40.10">
    <property type="entry name" value="Tetratricopeptide repeat domain"/>
    <property type="match status" value="1"/>
</dbReference>
<organism evidence="7 8">
    <name type="scientific">Roseovarius aestuarii</name>
    <dbReference type="NCBI Taxonomy" id="475083"/>
    <lineage>
        <taxon>Bacteria</taxon>
        <taxon>Pseudomonadati</taxon>
        <taxon>Pseudomonadota</taxon>
        <taxon>Alphaproteobacteria</taxon>
        <taxon>Rhodobacterales</taxon>
        <taxon>Roseobacteraceae</taxon>
        <taxon>Roseovarius</taxon>
    </lineage>
</organism>
<dbReference type="PANTHER" id="PTHR44943">
    <property type="entry name" value="CELLULOSE SYNTHASE OPERON PROTEIN C"/>
    <property type="match status" value="1"/>
</dbReference>
<dbReference type="OrthoDB" id="54411at2"/>
<dbReference type="EMBL" id="FWXB01000006">
    <property type="protein sequence ID" value="SMC12177.1"/>
    <property type="molecule type" value="Genomic_DNA"/>
</dbReference>
<evidence type="ECO:0000256" key="2">
    <source>
        <dbReference type="ARBA" id="ARBA00022803"/>
    </source>
</evidence>
<keyword evidence="3 5" id="KW-0238">DNA-binding</keyword>
<feature type="repeat" description="TPR" evidence="4">
    <location>
        <begin position="453"/>
        <end position="486"/>
    </location>
</feature>
<dbReference type="Proteomes" id="UP000193224">
    <property type="component" value="Unassembled WGS sequence"/>
</dbReference>
<dbReference type="Pfam" id="PF13181">
    <property type="entry name" value="TPR_8"/>
    <property type="match status" value="1"/>
</dbReference>
<evidence type="ECO:0000313" key="8">
    <source>
        <dbReference type="Proteomes" id="UP000193224"/>
    </source>
</evidence>
<gene>
    <name evidence="7" type="primary">hilA_1</name>
    <name evidence="7" type="ORF">ROA7745_02000</name>
</gene>